<keyword evidence="3" id="KW-0238">DNA-binding</keyword>
<proteinExistence type="inferred from homology"/>
<dbReference type="PROSITE" id="PS50931">
    <property type="entry name" value="HTH_LYSR"/>
    <property type="match status" value="1"/>
</dbReference>
<dbReference type="Gene3D" id="1.10.10.10">
    <property type="entry name" value="Winged helix-like DNA-binding domain superfamily/Winged helix DNA-binding domain"/>
    <property type="match status" value="1"/>
</dbReference>
<dbReference type="GO" id="GO:0043565">
    <property type="term" value="F:sequence-specific DNA binding"/>
    <property type="evidence" value="ECO:0007669"/>
    <property type="project" value="TreeGrafter"/>
</dbReference>
<dbReference type="InterPro" id="IPR036388">
    <property type="entry name" value="WH-like_DNA-bd_sf"/>
</dbReference>
<dbReference type="InterPro" id="IPR058163">
    <property type="entry name" value="LysR-type_TF_proteobact-type"/>
</dbReference>
<dbReference type="Pfam" id="PF03466">
    <property type="entry name" value="LysR_substrate"/>
    <property type="match status" value="1"/>
</dbReference>
<keyword evidence="2" id="KW-0805">Transcription regulation</keyword>
<dbReference type="OrthoDB" id="9812435at2"/>
<dbReference type="Proteomes" id="UP000241167">
    <property type="component" value="Unassembled WGS sequence"/>
</dbReference>
<evidence type="ECO:0000256" key="3">
    <source>
        <dbReference type="ARBA" id="ARBA00023125"/>
    </source>
</evidence>
<evidence type="ECO:0000313" key="6">
    <source>
        <dbReference type="EMBL" id="PSJ40800.1"/>
    </source>
</evidence>
<evidence type="ECO:0000259" key="5">
    <source>
        <dbReference type="PROSITE" id="PS50931"/>
    </source>
</evidence>
<dbReference type="FunFam" id="1.10.10.10:FF:000001">
    <property type="entry name" value="LysR family transcriptional regulator"/>
    <property type="match status" value="1"/>
</dbReference>
<gene>
    <name evidence="6" type="ORF">C7I55_10945</name>
</gene>
<dbReference type="CDD" id="cd08422">
    <property type="entry name" value="PBP2_CrgA_like"/>
    <property type="match status" value="1"/>
</dbReference>
<dbReference type="PANTHER" id="PTHR30537:SF5">
    <property type="entry name" value="HTH-TYPE TRANSCRIPTIONAL ACTIVATOR TTDR-RELATED"/>
    <property type="match status" value="1"/>
</dbReference>
<evidence type="ECO:0000256" key="1">
    <source>
        <dbReference type="ARBA" id="ARBA00009437"/>
    </source>
</evidence>
<dbReference type="GO" id="GO:0006351">
    <property type="term" value="P:DNA-templated transcription"/>
    <property type="evidence" value="ECO:0007669"/>
    <property type="project" value="TreeGrafter"/>
</dbReference>
<dbReference type="InterPro" id="IPR000847">
    <property type="entry name" value="LysR_HTH_N"/>
</dbReference>
<dbReference type="PANTHER" id="PTHR30537">
    <property type="entry name" value="HTH-TYPE TRANSCRIPTIONAL REGULATOR"/>
    <property type="match status" value="1"/>
</dbReference>
<dbReference type="PRINTS" id="PR00039">
    <property type="entry name" value="HTHLYSR"/>
</dbReference>
<dbReference type="SUPFAM" id="SSF53850">
    <property type="entry name" value="Periplasmic binding protein-like II"/>
    <property type="match status" value="1"/>
</dbReference>
<feature type="domain" description="HTH lysR-type" evidence="5">
    <location>
        <begin position="14"/>
        <end position="64"/>
    </location>
</feature>
<protein>
    <submittedName>
        <fullName evidence="6">LysR family transcriptional regulator</fullName>
    </submittedName>
</protein>
<reference evidence="6 7" key="1">
    <citation type="submission" date="2018-03" db="EMBL/GenBank/DDBJ databases">
        <title>The draft genome of Sphingosinicella sp. GL-C-18.</title>
        <authorList>
            <person name="Liu L."/>
            <person name="Li L."/>
            <person name="Liang L."/>
            <person name="Zhang X."/>
            <person name="Wang T."/>
        </authorList>
    </citation>
    <scope>NUCLEOTIDE SEQUENCE [LARGE SCALE GENOMIC DNA]</scope>
    <source>
        <strain evidence="6 7">GL-C-18</strain>
    </source>
</reference>
<organism evidence="6 7">
    <name type="scientific">Allosphingosinicella deserti</name>
    <dbReference type="NCBI Taxonomy" id="2116704"/>
    <lineage>
        <taxon>Bacteria</taxon>
        <taxon>Pseudomonadati</taxon>
        <taxon>Pseudomonadota</taxon>
        <taxon>Alphaproteobacteria</taxon>
        <taxon>Sphingomonadales</taxon>
        <taxon>Sphingomonadaceae</taxon>
        <taxon>Allosphingosinicella</taxon>
    </lineage>
</organism>
<dbReference type="SUPFAM" id="SSF46785">
    <property type="entry name" value="Winged helix' DNA-binding domain"/>
    <property type="match status" value="1"/>
</dbReference>
<dbReference type="InterPro" id="IPR005119">
    <property type="entry name" value="LysR_subst-bd"/>
</dbReference>
<dbReference type="RefSeq" id="WP_106513216.1">
    <property type="nucleotide sequence ID" value="NZ_PXYI01000003.1"/>
</dbReference>
<dbReference type="Gene3D" id="3.40.190.290">
    <property type="match status" value="1"/>
</dbReference>
<dbReference type="AlphaFoldDB" id="A0A2P7QS90"/>
<comment type="similarity">
    <text evidence="1">Belongs to the LysR transcriptional regulatory family.</text>
</comment>
<keyword evidence="4" id="KW-0804">Transcription</keyword>
<accession>A0A2P7QS90</accession>
<evidence type="ECO:0000256" key="2">
    <source>
        <dbReference type="ARBA" id="ARBA00023015"/>
    </source>
</evidence>
<dbReference type="EMBL" id="PXYI01000003">
    <property type="protein sequence ID" value="PSJ40800.1"/>
    <property type="molecule type" value="Genomic_DNA"/>
</dbReference>
<dbReference type="Pfam" id="PF00126">
    <property type="entry name" value="HTH_1"/>
    <property type="match status" value="1"/>
</dbReference>
<evidence type="ECO:0000256" key="4">
    <source>
        <dbReference type="ARBA" id="ARBA00023163"/>
    </source>
</evidence>
<dbReference type="InterPro" id="IPR036390">
    <property type="entry name" value="WH_DNA-bd_sf"/>
</dbReference>
<comment type="caution">
    <text evidence="6">The sequence shown here is derived from an EMBL/GenBank/DDBJ whole genome shotgun (WGS) entry which is preliminary data.</text>
</comment>
<dbReference type="GO" id="GO:0003700">
    <property type="term" value="F:DNA-binding transcription factor activity"/>
    <property type="evidence" value="ECO:0007669"/>
    <property type="project" value="InterPro"/>
</dbReference>
<sequence>MLERSAVDLLDVLAFVRVVETGAFSRAAERMGMSKSIVSRRVARLEDQLGARLLTRSAAGAQPTDPGQAYFERASNVLAELEAAQEVVADAMTQVAGAIRLSAPLSFGISYLAPALAEFAAANPRVELDISLDDRNVDLIAGGFDLAVRIGRLEDSALIARKIAPVHRILVGSPDYLERRGRPAHPRDLTAHDILVYGNEQWRFRIGSRWETIRVQPRLRADNGEMLRVAAEKGLGLCLLPTFIASQALASRALEPLLIDFALQESGLHAVMPPGRASTARVRALVDFLVGRFGPEPIWNPCFEADRKHLEIQSNAGRDNPKR</sequence>
<name>A0A2P7QS90_9SPHN</name>
<keyword evidence="7" id="KW-1185">Reference proteome</keyword>
<evidence type="ECO:0000313" key="7">
    <source>
        <dbReference type="Proteomes" id="UP000241167"/>
    </source>
</evidence>